<dbReference type="EC" id="3.6.1.73" evidence="9"/>
<keyword evidence="14" id="KW-1185">Reference proteome</keyword>
<accession>A0A1U7PQH8</accession>
<dbReference type="NCBIfam" id="NF002850">
    <property type="entry name" value="PRK03114.1"/>
    <property type="match status" value="1"/>
</dbReference>
<dbReference type="Gene3D" id="3.90.950.10">
    <property type="match status" value="1"/>
</dbReference>
<evidence type="ECO:0000256" key="1">
    <source>
        <dbReference type="ARBA" id="ARBA00001936"/>
    </source>
</evidence>
<evidence type="ECO:0000313" key="14">
    <source>
        <dbReference type="Proteomes" id="UP000187550"/>
    </source>
</evidence>
<dbReference type="GO" id="GO:0103023">
    <property type="term" value="F:ITPase activity"/>
    <property type="evidence" value="ECO:0007669"/>
    <property type="project" value="UniProtKB-EC"/>
</dbReference>
<keyword evidence="4" id="KW-0547">Nucleotide-binding</keyword>
<dbReference type="InterPro" id="IPR029001">
    <property type="entry name" value="ITPase-like_fam"/>
</dbReference>
<dbReference type="Pfam" id="PF01931">
    <property type="entry name" value="NTPase_I-T"/>
    <property type="match status" value="1"/>
</dbReference>
<evidence type="ECO:0000256" key="3">
    <source>
        <dbReference type="ARBA" id="ARBA00022723"/>
    </source>
</evidence>
<dbReference type="InterPro" id="IPR050299">
    <property type="entry name" value="YjjX_NTPase"/>
</dbReference>
<evidence type="ECO:0000256" key="10">
    <source>
        <dbReference type="ARBA" id="ARBA00048174"/>
    </source>
</evidence>
<evidence type="ECO:0000259" key="12">
    <source>
        <dbReference type="Pfam" id="PF01931"/>
    </source>
</evidence>
<comment type="catalytic activity">
    <reaction evidence="10">
        <text>ITP + H2O = IDP + phosphate + H(+)</text>
        <dbReference type="Rhea" id="RHEA:28330"/>
        <dbReference type="ChEBI" id="CHEBI:15377"/>
        <dbReference type="ChEBI" id="CHEBI:15378"/>
        <dbReference type="ChEBI" id="CHEBI:43474"/>
        <dbReference type="ChEBI" id="CHEBI:58280"/>
        <dbReference type="ChEBI" id="CHEBI:61402"/>
        <dbReference type="EC" id="3.6.1.73"/>
    </reaction>
</comment>
<evidence type="ECO:0000256" key="8">
    <source>
        <dbReference type="ARBA" id="ARBA00023211"/>
    </source>
</evidence>
<keyword evidence="7" id="KW-0546">Nucleotide metabolism</keyword>
<evidence type="ECO:0000256" key="11">
    <source>
        <dbReference type="ARBA" id="ARBA00048781"/>
    </source>
</evidence>
<organism evidence="13 14">
    <name type="scientific">Edaphobacillus lindanitolerans</name>
    <dbReference type="NCBI Taxonomy" id="550447"/>
    <lineage>
        <taxon>Bacteria</taxon>
        <taxon>Bacillati</taxon>
        <taxon>Bacillota</taxon>
        <taxon>Bacilli</taxon>
        <taxon>Bacillales</taxon>
        <taxon>Bacillaceae</taxon>
        <taxon>Edaphobacillus</taxon>
    </lineage>
</organism>
<evidence type="ECO:0000256" key="7">
    <source>
        <dbReference type="ARBA" id="ARBA00023080"/>
    </source>
</evidence>
<feature type="domain" description="Non-canonical purine NTP phosphatase/PRRC1" evidence="12">
    <location>
        <begin position="7"/>
        <end position="160"/>
    </location>
</feature>
<dbReference type="Proteomes" id="UP000187550">
    <property type="component" value="Unassembled WGS sequence"/>
</dbReference>
<evidence type="ECO:0000313" key="13">
    <source>
        <dbReference type="EMBL" id="SIT85450.1"/>
    </source>
</evidence>
<dbReference type="EMBL" id="FTPL01000002">
    <property type="protein sequence ID" value="SIT85450.1"/>
    <property type="molecule type" value="Genomic_DNA"/>
</dbReference>
<reference evidence="14" key="1">
    <citation type="submission" date="2017-01" db="EMBL/GenBank/DDBJ databases">
        <authorList>
            <person name="Varghese N."/>
            <person name="Submissions S."/>
        </authorList>
    </citation>
    <scope>NUCLEOTIDE SEQUENCE [LARGE SCALE GENOMIC DNA]</scope>
    <source>
        <strain evidence="14">MNA4</strain>
    </source>
</reference>
<keyword evidence="8" id="KW-0464">Manganese</keyword>
<dbReference type="GO" id="GO:0009117">
    <property type="term" value="P:nucleotide metabolic process"/>
    <property type="evidence" value="ECO:0007669"/>
    <property type="project" value="UniProtKB-KW"/>
</dbReference>
<dbReference type="SUPFAM" id="SSF52972">
    <property type="entry name" value="ITPase-like"/>
    <property type="match status" value="1"/>
</dbReference>
<evidence type="ECO:0000256" key="2">
    <source>
        <dbReference type="ARBA" id="ARBA00001946"/>
    </source>
</evidence>
<dbReference type="PANTHER" id="PTHR34699">
    <property type="match status" value="1"/>
</dbReference>
<sequence>MIKITVGSTNKAKVEAVRTALRSMEIEAEVTGTGTDSEVSAQPVGDEETMTGARNRAKAAASTVPGSVGIGLEGGVRELDGRLYICNWGALALPDGTVFTAGGAQLPLPEEVAAPVRAGQELGPVMEQYSLQEDIRQTGGAVGVFTSGRVGRPDMFGHIVRLLVGQWQFKDGDGAVASGPEHA</sequence>
<dbReference type="PANTHER" id="PTHR34699:SF2">
    <property type="entry name" value="NON-CANONICAL PURINE NTP PHOSPHATASE_PRRC1 DOMAIN-CONTAINING PROTEIN"/>
    <property type="match status" value="1"/>
</dbReference>
<comment type="cofactor">
    <cofactor evidence="2">
        <name>Mg(2+)</name>
        <dbReference type="ChEBI" id="CHEBI:18420"/>
    </cofactor>
</comment>
<keyword evidence="6" id="KW-0460">Magnesium</keyword>
<dbReference type="AlphaFoldDB" id="A0A1U7PQH8"/>
<dbReference type="STRING" id="550447.SAMN05428946_1829"/>
<comment type="cofactor">
    <cofactor evidence="1">
        <name>Mn(2+)</name>
        <dbReference type="ChEBI" id="CHEBI:29035"/>
    </cofactor>
</comment>
<dbReference type="InterPro" id="IPR026533">
    <property type="entry name" value="NTPase/PRRC1"/>
</dbReference>
<evidence type="ECO:0000256" key="9">
    <source>
        <dbReference type="ARBA" id="ARBA00038901"/>
    </source>
</evidence>
<dbReference type="GO" id="GO:0000166">
    <property type="term" value="F:nucleotide binding"/>
    <property type="evidence" value="ECO:0007669"/>
    <property type="project" value="UniProtKB-KW"/>
</dbReference>
<keyword evidence="3" id="KW-0479">Metal-binding</keyword>
<keyword evidence="5" id="KW-0378">Hydrolase</keyword>
<evidence type="ECO:0000256" key="4">
    <source>
        <dbReference type="ARBA" id="ARBA00022741"/>
    </source>
</evidence>
<proteinExistence type="predicted"/>
<name>A0A1U7PQH8_9BACI</name>
<evidence type="ECO:0000256" key="6">
    <source>
        <dbReference type="ARBA" id="ARBA00022842"/>
    </source>
</evidence>
<evidence type="ECO:0000256" key="5">
    <source>
        <dbReference type="ARBA" id="ARBA00022801"/>
    </source>
</evidence>
<gene>
    <name evidence="13" type="ORF">SAMN05428946_1829</name>
</gene>
<dbReference type="GO" id="GO:0046872">
    <property type="term" value="F:metal ion binding"/>
    <property type="evidence" value="ECO:0007669"/>
    <property type="project" value="UniProtKB-KW"/>
</dbReference>
<protein>
    <recommendedName>
        <fullName evidence="9">inosine/xanthosine triphosphatase</fullName>
        <ecNumber evidence="9">3.6.1.73</ecNumber>
    </recommendedName>
</protein>
<comment type="catalytic activity">
    <reaction evidence="11">
        <text>XTP + H2O = XDP + phosphate + H(+)</text>
        <dbReference type="Rhea" id="RHEA:28406"/>
        <dbReference type="ChEBI" id="CHEBI:15377"/>
        <dbReference type="ChEBI" id="CHEBI:15378"/>
        <dbReference type="ChEBI" id="CHEBI:43474"/>
        <dbReference type="ChEBI" id="CHEBI:59884"/>
        <dbReference type="ChEBI" id="CHEBI:61314"/>
        <dbReference type="EC" id="3.6.1.73"/>
    </reaction>
</comment>
<dbReference type="OrthoDB" id="164951at2"/>